<accession>A0A0B2VZT0</accession>
<dbReference type="OrthoDB" id="440325at2759"/>
<dbReference type="FunFam" id="3.40.605.10:FF:000004">
    <property type="entry name" value="Aldehyde dehydrogenase"/>
    <property type="match status" value="1"/>
</dbReference>
<dbReference type="InterPro" id="IPR012394">
    <property type="entry name" value="Aldehyde_DH_NAD(P)"/>
</dbReference>
<evidence type="ECO:0000256" key="5">
    <source>
        <dbReference type="PIRSR" id="PIRSR036492-1"/>
    </source>
</evidence>
<proteinExistence type="inferred from homology"/>
<dbReference type="PIRSF" id="PIRSF036492">
    <property type="entry name" value="ALDH"/>
    <property type="match status" value="1"/>
</dbReference>
<dbReference type="Pfam" id="PF00171">
    <property type="entry name" value="Aldedh"/>
    <property type="match status" value="1"/>
</dbReference>
<reference evidence="7 8" key="1">
    <citation type="submission" date="2014-11" db="EMBL/GenBank/DDBJ databases">
        <title>Genetic blueprint of the zoonotic pathogen Toxocara canis.</title>
        <authorList>
            <person name="Zhu X.-Q."/>
            <person name="Korhonen P.K."/>
            <person name="Cai H."/>
            <person name="Young N.D."/>
            <person name="Nejsum P."/>
            <person name="von Samson-Himmelstjerna G."/>
            <person name="Boag P.R."/>
            <person name="Tan P."/>
            <person name="Li Q."/>
            <person name="Min J."/>
            <person name="Yang Y."/>
            <person name="Wang X."/>
            <person name="Fang X."/>
            <person name="Hall R.S."/>
            <person name="Hofmann A."/>
            <person name="Sternberg P.W."/>
            <person name="Jex A.R."/>
            <person name="Gasser R.B."/>
        </authorList>
    </citation>
    <scope>NUCLEOTIDE SEQUENCE [LARGE SCALE GENOMIC DNA]</scope>
    <source>
        <strain evidence="7">PN_DK_2014</strain>
    </source>
</reference>
<dbReference type="OMA" id="PLVAYWF"/>
<dbReference type="InterPro" id="IPR016163">
    <property type="entry name" value="Ald_DH_C"/>
</dbReference>
<evidence type="ECO:0000256" key="3">
    <source>
        <dbReference type="ARBA" id="ARBA00023027"/>
    </source>
</evidence>
<evidence type="ECO:0000313" key="7">
    <source>
        <dbReference type="EMBL" id="KHN89051.1"/>
    </source>
</evidence>
<sequence>MEIGLRKANSPAYDFLPYSSRKFNPNPIFEPQLFCSVYIDNSESVTVLYCTYRFGLVILTLLSKLSHIVSQLRGSFESGIMKDQNSRKTQLIQLRSMIVENEDAFCEAVFTDLHKPRAETIAHETAFVVNELSKTIEQLKNWMSPQKVSRNVMQLADAAYIHKDPVGVVLIIAPWNFPLQLILLPLCGALAAGNCAVLKPSELSPHCAKLLAELVPKYVDPHVCRVITGGPAETTELLKQRFDHIFYTGSTTVGKIVYRAAAEHLTPVTLELGGKCAAIIDNGVDLDMTAKRIVWGKFINCGQTCVTIDYILCVDKRRSELIEKMKGFITEMFGEDPKQSADYCRIINQLHFDRLNNMLSKTNGKVVCGGEMSREDVYISPTIVDEVNGDDELMKDEIFGPILPIISTETLDAAVQFVNARPKPLAIHIFSDNQKHVDRVVDETSSGSVVVNDVMMQMTLETLPFGGIGASGIGRYHGKYTFDTFTHEKGVLHRSLGFEKFLCFRVRVYEPPMRYPPYTESKLNWARKAMAKWKVPFS</sequence>
<protein>
    <recommendedName>
        <fullName evidence="4">Aldehyde dehydrogenase</fullName>
    </recommendedName>
</protein>
<feature type="domain" description="Aldehyde dehydrogenase" evidence="6">
    <location>
        <begin position="85"/>
        <end position="489"/>
    </location>
</feature>
<comment type="similarity">
    <text evidence="1 4">Belongs to the aldehyde dehydrogenase family.</text>
</comment>
<dbReference type="GO" id="GO:0004029">
    <property type="term" value="F:aldehyde dehydrogenase (NAD+) activity"/>
    <property type="evidence" value="ECO:0007669"/>
    <property type="project" value="TreeGrafter"/>
</dbReference>
<evidence type="ECO:0000256" key="1">
    <source>
        <dbReference type="ARBA" id="ARBA00009986"/>
    </source>
</evidence>
<dbReference type="Gene3D" id="3.40.605.10">
    <property type="entry name" value="Aldehyde Dehydrogenase, Chain A, domain 1"/>
    <property type="match status" value="1"/>
</dbReference>
<dbReference type="InterPro" id="IPR016161">
    <property type="entry name" value="Ald_DH/histidinol_DH"/>
</dbReference>
<dbReference type="FunFam" id="3.40.309.10:FF:000003">
    <property type="entry name" value="Aldehyde dehydrogenase"/>
    <property type="match status" value="1"/>
</dbReference>
<dbReference type="SUPFAM" id="SSF53720">
    <property type="entry name" value="ALDH-like"/>
    <property type="match status" value="1"/>
</dbReference>
<name>A0A0B2VZT0_TOXCA</name>
<dbReference type="Gene3D" id="3.40.309.10">
    <property type="entry name" value="Aldehyde Dehydrogenase, Chain A, domain 2"/>
    <property type="match status" value="1"/>
</dbReference>
<keyword evidence="2 4" id="KW-0560">Oxidoreductase</keyword>
<evidence type="ECO:0000256" key="2">
    <source>
        <dbReference type="ARBA" id="ARBA00023002"/>
    </source>
</evidence>
<dbReference type="PANTHER" id="PTHR43570">
    <property type="entry name" value="ALDEHYDE DEHYDROGENASE"/>
    <property type="match status" value="1"/>
</dbReference>
<dbReference type="InterPro" id="IPR015590">
    <property type="entry name" value="Aldehyde_DH_dom"/>
</dbReference>
<dbReference type="CDD" id="cd07087">
    <property type="entry name" value="ALDH_F3-13-14_CALDH-like"/>
    <property type="match status" value="1"/>
</dbReference>
<dbReference type="PANTHER" id="PTHR43570:SF16">
    <property type="entry name" value="ALDEHYDE DEHYDROGENASE TYPE III, ISOFORM Q"/>
    <property type="match status" value="1"/>
</dbReference>
<comment type="caution">
    <text evidence="7">The sequence shown here is derived from an EMBL/GenBank/DDBJ whole genome shotgun (WGS) entry which is preliminary data.</text>
</comment>
<dbReference type="GO" id="GO:0005737">
    <property type="term" value="C:cytoplasm"/>
    <property type="evidence" value="ECO:0007669"/>
    <property type="project" value="TreeGrafter"/>
</dbReference>
<dbReference type="EMBL" id="JPKZ01000084">
    <property type="protein sequence ID" value="KHN89051.1"/>
    <property type="molecule type" value="Genomic_DNA"/>
</dbReference>
<feature type="active site" evidence="5">
    <location>
        <position position="271"/>
    </location>
</feature>
<gene>
    <name evidence="7" type="primary">ALDH3A2</name>
    <name evidence="7" type="ORF">Tcan_02816</name>
</gene>
<dbReference type="GO" id="GO:0006081">
    <property type="term" value="P:aldehyde metabolic process"/>
    <property type="evidence" value="ECO:0007669"/>
    <property type="project" value="InterPro"/>
</dbReference>
<organism evidence="7 8">
    <name type="scientific">Toxocara canis</name>
    <name type="common">Canine roundworm</name>
    <dbReference type="NCBI Taxonomy" id="6265"/>
    <lineage>
        <taxon>Eukaryota</taxon>
        <taxon>Metazoa</taxon>
        <taxon>Ecdysozoa</taxon>
        <taxon>Nematoda</taxon>
        <taxon>Chromadorea</taxon>
        <taxon>Rhabditida</taxon>
        <taxon>Spirurina</taxon>
        <taxon>Ascaridomorpha</taxon>
        <taxon>Ascaridoidea</taxon>
        <taxon>Toxocaridae</taxon>
        <taxon>Toxocara</taxon>
    </lineage>
</organism>
<evidence type="ECO:0000256" key="4">
    <source>
        <dbReference type="PIRNR" id="PIRNR036492"/>
    </source>
</evidence>
<keyword evidence="3" id="KW-0520">NAD</keyword>
<evidence type="ECO:0000313" key="8">
    <source>
        <dbReference type="Proteomes" id="UP000031036"/>
    </source>
</evidence>
<feature type="active site" evidence="5">
    <location>
        <position position="305"/>
    </location>
</feature>
<dbReference type="STRING" id="6265.A0A0B2VZT0"/>
<dbReference type="Proteomes" id="UP000031036">
    <property type="component" value="Unassembled WGS sequence"/>
</dbReference>
<keyword evidence="8" id="KW-1185">Reference proteome</keyword>
<dbReference type="InterPro" id="IPR016162">
    <property type="entry name" value="Ald_DH_N"/>
</dbReference>
<evidence type="ECO:0000259" key="6">
    <source>
        <dbReference type="Pfam" id="PF00171"/>
    </source>
</evidence>
<dbReference type="AlphaFoldDB" id="A0A0B2VZT0"/>